<keyword evidence="2 4" id="KW-0012">Acyltransferase</keyword>
<dbReference type="PROSITE" id="PS51186">
    <property type="entry name" value="GNAT"/>
    <property type="match status" value="1"/>
</dbReference>
<dbReference type="SUPFAM" id="SSF55729">
    <property type="entry name" value="Acyl-CoA N-acyltransferases (Nat)"/>
    <property type="match status" value="1"/>
</dbReference>
<dbReference type="EMBL" id="CP144918">
    <property type="protein sequence ID" value="WWA46879.1"/>
    <property type="molecule type" value="Genomic_DNA"/>
</dbReference>
<sequence length="143" mass="15700">MEGAEVLRRSIAELCQADHNGDKAAIAAWSANKTPEMWKVWVDQEATELYVAVEADRILGVGMLGRTGEIMLNYVAPDARWRGVSKKLLAHMEAEALSSGLQQCTLDSTRTARAFYEAAGYRSTGVGSVMFKHLTGAVEQRRP</sequence>
<evidence type="ECO:0000313" key="4">
    <source>
        <dbReference type="EMBL" id="WWA46879.1"/>
    </source>
</evidence>
<name>A0ABZ2D402_9SPHN</name>
<evidence type="ECO:0000256" key="2">
    <source>
        <dbReference type="ARBA" id="ARBA00023315"/>
    </source>
</evidence>
<keyword evidence="5" id="KW-1185">Reference proteome</keyword>
<dbReference type="RefSeq" id="WP_338445771.1">
    <property type="nucleotide sequence ID" value="NZ_CP144918.1"/>
</dbReference>
<feature type="domain" description="N-acetyltransferase" evidence="3">
    <location>
        <begin position="1"/>
        <end position="143"/>
    </location>
</feature>
<proteinExistence type="predicted"/>
<dbReference type="GO" id="GO:0016746">
    <property type="term" value="F:acyltransferase activity"/>
    <property type="evidence" value="ECO:0007669"/>
    <property type="project" value="UniProtKB-KW"/>
</dbReference>
<dbReference type="Pfam" id="PF13673">
    <property type="entry name" value="Acetyltransf_10"/>
    <property type="match status" value="1"/>
</dbReference>
<reference evidence="4 5" key="1">
    <citation type="submission" date="2024-02" db="EMBL/GenBank/DDBJ databases">
        <title>The whole genome sequence of five bacterial samples isolated from Abu Dhabi Sabkha-shore region.</title>
        <authorList>
            <person name="Sudalaimuthuasari N."/>
            <person name="Sarfraz B."/>
            <person name="Tuyisabe J.D."/>
            <person name="Mugisha Ntwali L.D.M."/>
            <person name="Ali A.I.A.A."/>
            <person name="Almansoori S.Z.A."/>
            <person name="Alajami H.S.A."/>
            <person name="Almeqbaali A.A.S."/>
            <person name="Kundu B."/>
            <person name="Saeed E.E."/>
            <person name="Sukumarinath V."/>
            <person name="Mishra A.K."/>
            <person name="Hazzouri K.M."/>
            <person name="Almaskari R."/>
            <person name="Sharma A.K."/>
            <person name="Amiri K.M.A."/>
        </authorList>
    </citation>
    <scope>NUCLEOTIDE SEQUENCE [LARGE SCALE GENOMIC DNA]</scope>
    <source>
        <strain evidence="5">kcgeb_sd</strain>
    </source>
</reference>
<dbReference type="PANTHER" id="PTHR43877">
    <property type="entry name" value="AMINOALKYLPHOSPHONATE N-ACETYLTRANSFERASE-RELATED-RELATED"/>
    <property type="match status" value="1"/>
</dbReference>
<evidence type="ECO:0000256" key="1">
    <source>
        <dbReference type="ARBA" id="ARBA00022679"/>
    </source>
</evidence>
<evidence type="ECO:0000259" key="3">
    <source>
        <dbReference type="PROSITE" id="PS51186"/>
    </source>
</evidence>
<gene>
    <name evidence="4" type="ORF">V5F89_11505</name>
</gene>
<evidence type="ECO:0000313" key="5">
    <source>
        <dbReference type="Proteomes" id="UP001335183"/>
    </source>
</evidence>
<dbReference type="CDD" id="cd04301">
    <property type="entry name" value="NAT_SF"/>
    <property type="match status" value="1"/>
</dbReference>
<dbReference type="Gene3D" id="3.40.630.30">
    <property type="match status" value="1"/>
</dbReference>
<dbReference type="Proteomes" id="UP001335183">
    <property type="component" value="Chromosome"/>
</dbReference>
<organism evidence="4 5">
    <name type="scientific">Pelagerythrobacter marensis</name>
    <dbReference type="NCBI Taxonomy" id="543877"/>
    <lineage>
        <taxon>Bacteria</taxon>
        <taxon>Pseudomonadati</taxon>
        <taxon>Pseudomonadota</taxon>
        <taxon>Alphaproteobacteria</taxon>
        <taxon>Sphingomonadales</taxon>
        <taxon>Erythrobacteraceae</taxon>
        <taxon>Pelagerythrobacter</taxon>
    </lineage>
</organism>
<protein>
    <submittedName>
        <fullName evidence="4">GNAT family N-acetyltransferase</fullName>
        <ecNumber evidence="4">2.3.1.-</ecNumber>
    </submittedName>
</protein>
<dbReference type="InterPro" id="IPR016181">
    <property type="entry name" value="Acyl_CoA_acyltransferase"/>
</dbReference>
<keyword evidence="1 4" id="KW-0808">Transferase</keyword>
<dbReference type="InterPro" id="IPR000182">
    <property type="entry name" value="GNAT_dom"/>
</dbReference>
<accession>A0ABZ2D402</accession>
<dbReference type="EC" id="2.3.1.-" evidence="4"/>
<dbReference type="PANTHER" id="PTHR43877:SF2">
    <property type="entry name" value="AMINOALKYLPHOSPHONATE N-ACETYLTRANSFERASE-RELATED"/>
    <property type="match status" value="1"/>
</dbReference>
<dbReference type="InterPro" id="IPR050832">
    <property type="entry name" value="Bact_Acetyltransf"/>
</dbReference>